<dbReference type="RefSeq" id="WP_169261057.1">
    <property type="nucleotide sequence ID" value="NZ_WTVQ01000023.1"/>
</dbReference>
<feature type="region of interest" description="Disordered" evidence="6">
    <location>
        <begin position="1"/>
        <end position="20"/>
    </location>
</feature>
<evidence type="ECO:0000313" key="7">
    <source>
        <dbReference type="EMBL" id="NMG75901.1"/>
    </source>
</evidence>
<reference evidence="7 8" key="1">
    <citation type="submission" date="2019-12" db="EMBL/GenBank/DDBJ databases">
        <title>Comparative genomics gives insights into the taxonomy of the Azoarcus-Aromatoleum group and reveals separate origins of nif in the plant-associated Azoarcus and non-plant-associated Aromatoleum sub-groups.</title>
        <authorList>
            <person name="Lafos M."/>
            <person name="Maluk M."/>
            <person name="Batista M."/>
            <person name="Junghare M."/>
            <person name="Carmona M."/>
            <person name="Faoro H."/>
            <person name="Cruz L.M."/>
            <person name="Battistoni F."/>
            <person name="De Souza E."/>
            <person name="Pedrosa F."/>
            <person name="Chen W.-M."/>
            <person name="Poole P.S."/>
            <person name="Dixon R.A."/>
            <person name="James E.K."/>
        </authorList>
    </citation>
    <scope>NUCLEOTIDE SEQUENCE [LARGE SCALE GENOMIC DNA]</scope>
    <source>
        <strain evidence="7 8">22Lin</strain>
    </source>
</reference>
<dbReference type="SUPFAM" id="SSF53335">
    <property type="entry name" value="S-adenosyl-L-methionine-dependent methyltransferases"/>
    <property type="match status" value="1"/>
</dbReference>
<dbReference type="GO" id="GO:0008168">
    <property type="term" value="F:methyltransferase activity"/>
    <property type="evidence" value="ECO:0007669"/>
    <property type="project" value="UniProtKB-KW"/>
</dbReference>
<dbReference type="InterPro" id="IPR029063">
    <property type="entry name" value="SAM-dependent_MTases_sf"/>
</dbReference>
<organism evidence="7 8">
    <name type="scientific">Aromatoleum diolicum</name>
    <dbReference type="NCBI Taxonomy" id="75796"/>
    <lineage>
        <taxon>Bacteria</taxon>
        <taxon>Pseudomonadati</taxon>
        <taxon>Pseudomonadota</taxon>
        <taxon>Betaproteobacteria</taxon>
        <taxon>Rhodocyclales</taxon>
        <taxon>Rhodocyclaceae</taxon>
        <taxon>Aromatoleum</taxon>
    </lineage>
</organism>
<proteinExistence type="predicted"/>
<evidence type="ECO:0000256" key="4">
    <source>
        <dbReference type="ARBA" id="ARBA00022688"/>
    </source>
</evidence>
<dbReference type="GO" id="GO:0032259">
    <property type="term" value="P:methylation"/>
    <property type="evidence" value="ECO:0007669"/>
    <property type="project" value="UniProtKB-KW"/>
</dbReference>
<comment type="caution">
    <text evidence="7">The sequence shown here is derived from an EMBL/GenBank/DDBJ whole genome shotgun (WGS) entry which is preliminary data.</text>
</comment>
<keyword evidence="4" id="KW-0831">Ubiquinone biosynthesis</keyword>
<dbReference type="Proteomes" id="UP000648984">
    <property type="component" value="Unassembled WGS sequence"/>
</dbReference>
<keyword evidence="5" id="KW-0949">S-adenosyl-L-methionine</keyword>
<dbReference type="InterPro" id="IPR023576">
    <property type="entry name" value="UbiE/COQ5_MeTrFase_CS"/>
</dbReference>
<sequence>MMTTTRAQREEPVHAPHAPLTDYYGAEADRQGFVRGIFDRTAGDYDRVERLLAFGSGAWYRHEALLRAGLAPGMRVLDVGIGTGMVAREAVQIVGDATAVIGVDPSPGMMANAHLPPGVQLLEGRAEALPVADASVDFVSMGYALRHISDLSAAFGEFRRVLKPGGRICLLEITRPEGRVGCAVLKFYMRGLVPVLARMAGASRETAKLWRYYWDTIEACEPPHRVLATLEAAGFAGVRRHIEAKPLGIFSEYQGFNP</sequence>
<dbReference type="InterPro" id="IPR004033">
    <property type="entry name" value="UbiE/COQ5_MeTrFase"/>
</dbReference>
<keyword evidence="1" id="KW-0474">Menaquinone biosynthesis</keyword>
<dbReference type="EMBL" id="WTVQ01000023">
    <property type="protein sequence ID" value="NMG75901.1"/>
    <property type="molecule type" value="Genomic_DNA"/>
</dbReference>
<evidence type="ECO:0000256" key="3">
    <source>
        <dbReference type="ARBA" id="ARBA00022679"/>
    </source>
</evidence>
<dbReference type="PANTHER" id="PTHR43591:SF24">
    <property type="entry name" value="2-METHOXY-6-POLYPRENYL-1,4-BENZOQUINOL METHYLASE, MITOCHONDRIAL"/>
    <property type="match status" value="1"/>
</dbReference>
<evidence type="ECO:0000256" key="6">
    <source>
        <dbReference type="SAM" id="MobiDB-lite"/>
    </source>
</evidence>
<dbReference type="PROSITE" id="PS01184">
    <property type="entry name" value="UBIE_2"/>
    <property type="match status" value="1"/>
</dbReference>
<accession>A0ABX1QES3</accession>
<evidence type="ECO:0000256" key="1">
    <source>
        <dbReference type="ARBA" id="ARBA00022428"/>
    </source>
</evidence>
<keyword evidence="3" id="KW-0808">Transferase</keyword>
<keyword evidence="8" id="KW-1185">Reference proteome</keyword>
<dbReference type="CDD" id="cd02440">
    <property type="entry name" value="AdoMet_MTases"/>
    <property type="match status" value="1"/>
</dbReference>
<evidence type="ECO:0000256" key="2">
    <source>
        <dbReference type="ARBA" id="ARBA00022603"/>
    </source>
</evidence>
<gene>
    <name evidence="7" type="ORF">GPA25_14125</name>
</gene>
<dbReference type="PROSITE" id="PS51608">
    <property type="entry name" value="SAM_MT_UBIE"/>
    <property type="match status" value="1"/>
</dbReference>
<dbReference type="Gene3D" id="3.40.50.150">
    <property type="entry name" value="Vaccinia Virus protein VP39"/>
    <property type="match status" value="1"/>
</dbReference>
<evidence type="ECO:0000313" key="8">
    <source>
        <dbReference type="Proteomes" id="UP000648984"/>
    </source>
</evidence>
<keyword evidence="2 7" id="KW-0489">Methyltransferase</keyword>
<evidence type="ECO:0000256" key="5">
    <source>
        <dbReference type="ARBA" id="ARBA00022691"/>
    </source>
</evidence>
<dbReference type="PANTHER" id="PTHR43591">
    <property type="entry name" value="METHYLTRANSFERASE"/>
    <property type="match status" value="1"/>
</dbReference>
<name>A0ABX1QES3_9RHOO</name>
<protein>
    <submittedName>
        <fullName evidence="7">Methyltransferase domain-containing protein</fullName>
    </submittedName>
</protein>
<dbReference type="Pfam" id="PF01209">
    <property type="entry name" value="Ubie_methyltran"/>
    <property type="match status" value="1"/>
</dbReference>